<proteinExistence type="inferred from homology"/>
<evidence type="ECO:0000256" key="8">
    <source>
        <dbReference type="ARBA" id="ARBA00022989"/>
    </source>
</evidence>
<comment type="subcellular location">
    <subcellularLocation>
        <location evidence="2">Cell membrane</location>
    </subcellularLocation>
    <subcellularLocation>
        <location evidence="1">Membrane</location>
        <topology evidence="1">Single-pass membrane protein</topology>
    </subcellularLocation>
</comment>
<dbReference type="InterPro" id="IPR012338">
    <property type="entry name" value="Beta-lactam/transpept-like"/>
</dbReference>
<dbReference type="GO" id="GO:0008360">
    <property type="term" value="P:regulation of cell shape"/>
    <property type="evidence" value="ECO:0007669"/>
    <property type="project" value="UniProtKB-KW"/>
</dbReference>
<evidence type="ECO:0000256" key="11">
    <source>
        <dbReference type="SAM" id="Phobius"/>
    </source>
</evidence>
<dbReference type="Pfam" id="PF00905">
    <property type="entry name" value="Transpeptidase"/>
    <property type="match status" value="1"/>
</dbReference>
<dbReference type="GO" id="GO:0071972">
    <property type="term" value="F:peptidoglycan L,D-transpeptidase activity"/>
    <property type="evidence" value="ECO:0007669"/>
    <property type="project" value="TreeGrafter"/>
</dbReference>
<dbReference type="GO" id="GO:0005886">
    <property type="term" value="C:plasma membrane"/>
    <property type="evidence" value="ECO:0007669"/>
    <property type="project" value="UniProtKB-SubCell"/>
</dbReference>
<keyword evidence="10" id="KW-0961">Cell wall biogenesis/degradation</keyword>
<evidence type="ECO:0000313" key="15">
    <source>
        <dbReference type="Proteomes" id="UP001198242"/>
    </source>
</evidence>
<feature type="domain" description="Penicillin-binding protein dimerisation" evidence="13">
    <location>
        <begin position="51"/>
        <end position="298"/>
    </location>
</feature>
<dbReference type="GO" id="GO:0009252">
    <property type="term" value="P:peptidoglycan biosynthetic process"/>
    <property type="evidence" value="ECO:0007669"/>
    <property type="project" value="UniProtKB-KW"/>
</dbReference>
<evidence type="ECO:0000256" key="5">
    <source>
        <dbReference type="ARBA" id="ARBA00022692"/>
    </source>
</evidence>
<evidence type="ECO:0000256" key="3">
    <source>
        <dbReference type="ARBA" id="ARBA00007171"/>
    </source>
</evidence>
<dbReference type="GO" id="GO:0008658">
    <property type="term" value="F:penicillin binding"/>
    <property type="evidence" value="ECO:0007669"/>
    <property type="project" value="InterPro"/>
</dbReference>
<keyword evidence="5 11" id="KW-0812">Transmembrane</keyword>
<dbReference type="Pfam" id="PF03717">
    <property type="entry name" value="PBP_dimer"/>
    <property type="match status" value="1"/>
</dbReference>
<evidence type="ECO:0008006" key="16">
    <source>
        <dbReference type="Google" id="ProtNLM"/>
    </source>
</evidence>
<dbReference type="Gene3D" id="3.40.710.10">
    <property type="entry name" value="DD-peptidase/beta-lactamase superfamily"/>
    <property type="match status" value="1"/>
</dbReference>
<evidence type="ECO:0000256" key="6">
    <source>
        <dbReference type="ARBA" id="ARBA00022960"/>
    </source>
</evidence>
<dbReference type="PANTHER" id="PTHR30627:SF2">
    <property type="entry name" value="PEPTIDOGLYCAN D,D-TRANSPEPTIDASE MRDA"/>
    <property type="match status" value="1"/>
</dbReference>
<sequence length="701" mass="77480">MPNSKARFIILKIVIAVMFAAVIWKLFDLQVLKGEQYYEIANDRMTTNIVEKAPRGEILDRYGTTLVSNKVGYSVVMQKTDVKDEEFNDIIKKLVDIFYSTQCEYYDDLPISFAPYQFKFEDENEDGSVEDEREAWFKNNSHLGKGIEENMSADQIMQAYKEIYKVSDVYSEDEQRRIVGIRYAAEASGLSQTTLFTVADDISVDAVTQIKERQDEFKGIAVINDYIRQYDAPGLATHILGRTGKINAEEYEANKDLGYGYNDIIGKQGIEKWGEQYLRGIDGTTGTTKEVNGKEITVMNDAEPVPGDYIVLTLDSDLQKVAEKSLADTIQNIRASSGVKAKDGADCDAGSVAVIDVKTGDLLAGASYPTYDMSRFNEDYETLINNDAKPMWNRLVSGLYSPGSTFKPLTAIAALETGNLNVNEIIEDEGIYKFYADYQPTCWIWGEYKLTHGKQNVSAALENSCNYFFYEVGRRMGIDKLDEYAKKFGLGEKTGIELDEEVAGHMASPEYKKEVVASATDREWFGGDTLQAAIGQSYSLFTPIQLANYAATIANGGTRYKVNLIKSVRSSVDGGVVKEFNPEVVEKVDMDDEVINAVKQGMKRVVDEGSASEIFANYGIAVGGKTGTAQVGNGSNNAVFIAFAPFDDPQIAVSVVLEHGVRGTNAAQVAKDIFDKYFDLDSADTTAEPTTATDVQGGLLR</sequence>
<accession>A0AAE3DX66</accession>
<evidence type="ECO:0000256" key="2">
    <source>
        <dbReference type="ARBA" id="ARBA00004236"/>
    </source>
</evidence>
<keyword evidence="8 11" id="KW-1133">Transmembrane helix</keyword>
<dbReference type="InterPro" id="IPR005311">
    <property type="entry name" value="PBP_dimer"/>
</dbReference>
<organism evidence="14 15">
    <name type="scientific">Hominilimicola fabiformis</name>
    <dbReference type="NCBI Taxonomy" id="2885356"/>
    <lineage>
        <taxon>Bacteria</taxon>
        <taxon>Bacillati</taxon>
        <taxon>Bacillota</taxon>
        <taxon>Clostridia</taxon>
        <taxon>Eubacteriales</taxon>
        <taxon>Oscillospiraceae</taxon>
        <taxon>Hominilimicola</taxon>
    </lineage>
</organism>
<comment type="caution">
    <text evidence="14">The sequence shown here is derived from an EMBL/GenBank/DDBJ whole genome shotgun (WGS) entry which is preliminary data.</text>
</comment>
<feature type="transmembrane region" description="Helical" evidence="11">
    <location>
        <begin position="9"/>
        <end position="27"/>
    </location>
</feature>
<dbReference type="Proteomes" id="UP001198242">
    <property type="component" value="Unassembled WGS sequence"/>
</dbReference>
<dbReference type="EMBL" id="JAJEQM010000003">
    <property type="protein sequence ID" value="MCC2209735.1"/>
    <property type="molecule type" value="Genomic_DNA"/>
</dbReference>
<feature type="domain" description="Penicillin-binding protein transpeptidase" evidence="12">
    <location>
        <begin position="350"/>
        <end position="674"/>
    </location>
</feature>
<dbReference type="SUPFAM" id="SSF56519">
    <property type="entry name" value="Penicillin binding protein dimerisation domain"/>
    <property type="match status" value="1"/>
</dbReference>
<keyword evidence="7" id="KW-0573">Peptidoglycan synthesis</keyword>
<comment type="similarity">
    <text evidence="3">Belongs to the transpeptidase family.</text>
</comment>
<dbReference type="RefSeq" id="WP_308455868.1">
    <property type="nucleotide sequence ID" value="NZ_JAJEQM010000003.1"/>
</dbReference>
<keyword evidence="4" id="KW-1003">Cell membrane</keyword>
<reference evidence="14 15" key="1">
    <citation type="submission" date="2021-10" db="EMBL/GenBank/DDBJ databases">
        <title>Anaerobic single-cell dispensing facilitates the cultivation of human gut bacteria.</title>
        <authorList>
            <person name="Afrizal A."/>
        </authorList>
    </citation>
    <scope>NUCLEOTIDE SEQUENCE [LARGE SCALE GENOMIC DNA]</scope>
    <source>
        <strain evidence="14 15">CLA-AA-H232</strain>
    </source>
</reference>
<evidence type="ECO:0000256" key="1">
    <source>
        <dbReference type="ARBA" id="ARBA00004167"/>
    </source>
</evidence>
<dbReference type="Gene3D" id="3.90.1310.10">
    <property type="entry name" value="Penicillin-binding protein 2a (Domain 2)"/>
    <property type="match status" value="1"/>
</dbReference>
<dbReference type="PANTHER" id="PTHR30627">
    <property type="entry name" value="PEPTIDOGLYCAN D,D-TRANSPEPTIDASE"/>
    <property type="match status" value="1"/>
</dbReference>
<keyword evidence="9 11" id="KW-0472">Membrane</keyword>
<evidence type="ECO:0000313" key="14">
    <source>
        <dbReference type="EMBL" id="MCC2209735.1"/>
    </source>
</evidence>
<dbReference type="AlphaFoldDB" id="A0AAE3DX66"/>
<dbReference type="SUPFAM" id="SSF56601">
    <property type="entry name" value="beta-lactamase/transpeptidase-like"/>
    <property type="match status" value="1"/>
</dbReference>
<evidence type="ECO:0000256" key="4">
    <source>
        <dbReference type="ARBA" id="ARBA00022475"/>
    </source>
</evidence>
<keyword evidence="15" id="KW-1185">Reference proteome</keyword>
<evidence type="ECO:0000256" key="10">
    <source>
        <dbReference type="ARBA" id="ARBA00023316"/>
    </source>
</evidence>
<evidence type="ECO:0000259" key="13">
    <source>
        <dbReference type="Pfam" id="PF03717"/>
    </source>
</evidence>
<evidence type="ECO:0000259" key="12">
    <source>
        <dbReference type="Pfam" id="PF00905"/>
    </source>
</evidence>
<protein>
    <recommendedName>
        <fullName evidence="16">Penicillin-binding protein 2</fullName>
    </recommendedName>
</protein>
<name>A0AAE3DX66_9FIRM</name>
<dbReference type="InterPro" id="IPR036138">
    <property type="entry name" value="PBP_dimer_sf"/>
</dbReference>
<dbReference type="Gene3D" id="1.10.10.1230">
    <property type="entry name" value="Penicillin-binding protein, N-terminal non-catalytic domain, head sub-domain"/>
    <property type="match status" value="1"/>
</dbReference>
<keyword evidence="6" id="KW-0133">Cell shape</keyword>
<evidence type="ECO:0000256" key="7">
    <source>
        <dbReference type="ARBA" id="ARBA00022984"/>
    </source>
</evidence>
<dbReference type="InterPro" id="IPR001460">
    <property type="entry name" value="PCN-bd_Tpept"/>
</dbReference>
<dbReference type="GO" id="GO:0071555">
    <property type="term" value="P:cell wall organization"/>
    <property type="evidence" value="ECO:0007669"/>
    <property type="project" value="UniProtKB-KW"/>
</dbReference>
<gene>
    <name evidence="14" type="ORF">LKE05_02860</name>
</gene>
<evidence type="ECO:0000256" key="9">
    <source>
        <dbReference type="ARBA" id="ARBA00023136"/>
    </source>
</evidence>
<dbReference type="InterPro" id="IPR050515">
    <property type="entry name" value="Beta-lactam/transpept"/>
</dbReference>